<feature type="region of interest" description="Disordered" evidence="1">
    <location>
        <begin position="1"/>
        <end position="25"/>
    </location>
</feature>
<dbReference type="AlphaFoldDB" id="A0AAV1Y6F0"/>
<feature type="region of interest" description="Disordered" evidence="1">
    <location>
        <begin position="42"/>
        <end position="66"/>
    </location>
</feature>
<evidence type="ECO:0000313" key="2">
    <source>
        <dbReference type="EMBL" id="CAL0329109.1"/>
    </source>
</evidence>
<reference evidence="2 3" key="1">
    <citation type="submission" date="2024-03" db="EMBL/GenBank/DDBJ databases">
        <authorList>
            <person name="Martinez-Hernandez J."/>
        </authorList>
    </citation>
    <scope>NUCLEOTIDE SEQUENCE [LARGE SCALE GENOMIC DNA]</scope>
</reference>
<dbReference type="Proteomes" id="UP001497480">
    <property type="component" value="Unassembled WGS sequence"/>
</dbReference>
<comment type="caution">
    <text evidence="2">The sequence shown here is derived from an EMBL/GenBank/DDBJ whole genome shotgun (WGS) entry which is preliminary data.</text>
</comment>
<protein>
    <submittedName>
        <fullName evidence="2">Uncharacterized protein</fullName>
    </submittedName>
</protein>
<evidence type="ECO:0000313" key="3">
    <source>
        <dbReference type="Proteomes" id="UP001497480"/>
    </source>
</evidence>
<sequence>MEFFTEAKSKNKKNRHTQQTLPPRRGQIKINILKNLIKTTTAFTHKLQPTSTPTTPSIPSGYSSDA</sequence>
<accession>A0AAV1Y6F0</accession>
<name>A0AAV1Y6F0_LUPLU</name>
<evidence type="ECO:0000256" key="1">
    <source>
        <dbReference type="SAM" id="MobiDB-lite"/>
    </source>
</evidence>
<organism evidence="2 3">
    <name type="scientific">Lupinus luteus</name>
    <name type="common">European yellow lupine</name>
    <dbReference type="NCBI Taxonomy" id="3873"/>
    <lineage>
        <taxon>Eukaryota</taxon>
        <taxon>Viridiplantae</taxon>
        <taxon>Streptophyta</taxon>
        <taxon>Embryophyta</taxon>
        <taxon>Tracheophyta</taxon>
        <taxon>Spermatophyta</taxon>
        <taxon>Magnoliopsida</taxon>
        <taxon>eudicotyledons</taxon>
        <taxon>Gunneridae</taxon>
        <taxon>Pentapetalae</taxon>
        <taxon>rosids</taxon>
        <taxon>fabids</taxon>
        <taxon>Fabales</taxon>
        <taxon>Fabaceae</taxon>
        <taxon>Papilionoideae</taxon>
        <taxon>50 kb inversion clade</taxon>
        <taxon>genistoids sensu lato</taxon>
        <taxon>core genistoids</taxon>
        <taxon>Genisteae</taxon>
        <taxon>Lupinus</taxon>
    </lineage>
</organism>
<proteinExistence type="predicted"/>
<keyword evidence="3" id="KW-1185">Reference proteome</keyword>
<dbReference type="EMBL" id="CAXHTB010000021">
    <property type="protein sequence ID" value="CAL0329109.1"/>
    <property type="molecule type" value="Genomic_DNA"/>
</dbReference>
<feature type="compositionally biased region" description="Low complexity" evidence="1">
    <location>
        <begin position="49"/>
        <end position="66"/>
    </location>
</feature>
<gene>
    <name evidence="2" type="ORF">LLUT_LOCUS30169</name>
</gene>